<accession>A0A4S2H5R8</accession>
<evidence type="ECO:0000259" key="13">
    <source>
        <dbReference type="Pfam" id="PF07884"/>
    </source>
</evidence>
<comment type="caution">
    <text evidence="14">The sequence shown here is derived from an EMBL/GenBank/DDBJ whole genome shotgun (WGS) entry which is preliminary data.</text>
</comment>
<evidence type="ECO:0000256" key="10">
    <source>
        <dbReference type="SAM" id="Phobius"/>
    </source>
</evidence>
<comment type="similarity">
    <text evidence="2">Belongs to the VKOR family.</text>
</comment>
<dbReference type="Pfam" id="PF07884">
    <property type="entry name" value="VKOR"/>
    <property type="match status" value="1"/>
</dbReference>
<evidence type="ECO:0000256" key="5">
    <source>
        <dbReference type="ARBA" id="ARBA00022989"/>
    </source>
</evidence>
<name>A0A4S2H5R8_9PROT</name>
<feature type="domain" description="NAD-dependent epimerase/dehydratase" evidence="11">
    <location>
        <begin position="12"/>
        <end position="235"/>
    </location>
</feature>
<feature type="transmembrane region" description="Helical" evidence="10">
    <location>
        <begin position="609"/>
        <end position="630"/>
    </location>
</feature>
<dbReference type="InterPro" id="IPR050177">
    <property type="entry name" value="Lipid_A_modif_metabolic_enz"/>
</dbReference>
<evidence type="ECO:0000256" key="2">
    <source>
        <dbReference type="ARBA" id="ARBA00006214"/>
    </source>
</evidence>
<keyword evidence="8" id="KW-1015">Disulfide bond</keyword>
<dbReference type="SUPFAM" id="SSF51735">
    <property type="entry name" value="NAD(P)-binding Rossmann-fold domains"/>
    <property type="match status" value="1"/>
</dbReference>
<dbReference type="GO" id="GO:0016491">
    <property type="term" value="F:oxidoreductase activity"/>
    <property type="evidence" value="ECO:0007669"/>
    <property type="project" value="UniProtKB-KW"/>
</dbReference>
<feature type="domain" description="Vitamin K epoxide reductase" evidence="13">
    <location>
        <begin position="524"/>
        <end position="657"/>
    </location>
</feature>
<dbReference type="InterPro" id="IPR012932">
    <property type="entry name" value="VKOR"/>
</dbReference>
<keyword evidence="6" id="KW-0560">Oxidoreductase</keyword>
<feature type="transmembrane region" description="Helical" evidence="10">
    <location>
        <begin position="716"/>
        <end position="737"/>
    </location>
</feature>
<feature type="transmembrane region" description="Helical" evidence="10">
    <location>
        <begin position="450"/>
        <end position="468"/>
    </location>
</feature>
<gene>
    <name evidence="14" type="ORF">E5163_05645</name>
</gene>
<keyword evidence="4" id="KW-0874">Quinone</keyword>
<dbReference type="Pfam" id="PF03779">
    <property type="entry name" value="SPW"/>
    <property type="match status" value="1"/>
</dbReference>
<feature type="transmembrane region" description="Helical" evidence="10">
    <location>
        <begin position="519"/>
        <end position="536"/>
    </location>
</feature>
<dbReference type="Gene3D" id="3.40.50.720">
    <property type="entry name" value="NAD(P)-binding Rossmann-like Domain"/>
    <property type="match status" value="1"/>
</dbReference>
<keyword evidence="9" id="KW-0676">Redox-active center</keyword>
<keyword evidence="3 10" id="KW-0812">Transmembrane</keyword>
<keyword evidence="5 10" id="KW-1133">Transmembrane helix</keyword>
<evidence type="ECO:0000256" key="6">
    <source>
        <dbReference type="ARBA" id="ARBA00023002"/>
    </source>
</evidence>
<dbReference type="OrthoDB" id="9814124at2"/>
<evidence type="ECO:0000256" key="8">
    <source>
        <dbReference type="ARBA" id="ARBA00023157"/>
    </source>
</evidence>
<dbReference type="InterPro" id="IPR038354">
    <property type="entry name" value="VKOR_sf"/>
</dbReference>
<dbReference type="InterPro" id="IPR001509">
    <property type="entry name" value="Epimerase_deHydtase"/>
</dbReference>
<dbReference type="Pfam" id="PF01370">
    <property type="entry name" value="Epimerase"/>
    <property type="match status" value="1"/>
</dbReference>
<evidence type="ECO:0000259" key="11">
    <source>
        <dbReference type="Pfam" id="PF01370"/>
    </source>
</evidence>
<evidence type="ECO:0000313" key="14">
    <source>
        <dbReference type="EMBL" id="TGY90602.1"/>
    </source>
</evidence>
<keyword evidence="15" id="KW-1185">Reference proteome</keyword>
<evidence type="ECO:0000256" key="9">
    <source>
        <dbReference type="ARBA" id="ARBA00023284"/>
    </source>
</evidence>
<feature type="transmembrane region" description="Helical" evidence="10">
    <location>
        <begin position="776"/>
        <end position="809"/>
    </location>
</feature>
<dbReference type="AlphaFoldDB" id="A0A4S2H5R8"/>
<sequence>MAQPTSDKKPLVLVTGAAGAIGTAVTRALEKDYRVVGLDLVCGPVEGPCYEFDIGDMDAVEETLAKVKKRFGKRVAAVVHLAAYFDFTGEDHPLYEKVNVRGTRNLMKGLQDFDVERFIFSGTMLVREPAEPGGRIDESAPLAPKWAYPVSKAKAEEEIWDNRGDIPVTIFELAGLYDEKTAIPTLSHQIARVYERDLKAHLYSGDPQAGQSMIHIDDMVDLFRRAVDRRDAMPEECVMLAGEPEGVPYAELQRELGRLIHGREDWETIPIPKPAAKAGAWAEEKSEPVVPDAIDRGEKPFIRPFMVDMASDHYSLDISKARDLLGWQPRHDIRDCLPDIVANLKEDPLGWYEANDITPPDWLETVEAKMEEPEEAEAVRERYTERTRAEHARHRWAHLVNAALGFWLITSPPILSYESTALVWSDVLTGVVLVFAGLFSASWRFEMARWVAAAAGFWLLWAPLIFWAPTAEAYLNQTLVGSLVLGLALCTRPEPGVSVAAAETGPEIPPGWEFSPSTWAQRLPIIILAIVGFLISRHLTAYQLGHIEGIWEPFFASRDPQLNGSEFITTSKVSEAWPVPDAGIGALTYMLEIITGIVGTNRRWRTMPWLVMLFGIMIVPLGVVSITFIVIQPLMLGTYCTLCLIAAAAMLIQIPYSLDELLATSQFLYRRTKKGRPFLRIFFTGDTDEGEAKAKPEFEQSFTEYVADMWAGGVTLVWSLVLSVLIGVWLMATPLILGTEGFLADANHLIGSLVITTSVIAFAEIGRAFRWLNTGFGLAVMVATVTLSPGLAELITGLLAGAALIGLAIPRGPVKCSYGGFDRIIV</sequence>
<evidence type="ECO:0000313" key="15">
    <source>
        <dbReference type="Proteomes" id="UP000308054"/>
    </source>
</evidence>
<evidence type="ECO:0000256" key="4">
    <source>
        <dbReference type="ARBA" id="ARBA00022719"/>
    </source>
</evidence>
<organism evidence="14 15">
    <name type="scientific">Marinicauda algicola</name>
    <dbReference type="NCBI Taxonomy" id="2029849"/>
    <lineage>
        <taxon>Bacteria</taxon>
        <taxon>Pseudomonadati</taxon>
        <taxon>Pseudomonadota</taxon>
        <taxon>Alphaproteobacteria</taxon>
        <taxon>Maricaulales</taxon>
        <taxon>Maricaulaceae</taxon>
        <taxon>Marinicauda</taxon>
    </lineage>
</organism>
<reference evidence="14 15" key="1">
    <citation type="journal article" date="2017" name="Int. J. Syst. Evol. Microbiol.">
        <title>Marinicauda algicola sp. nov., isolated from a marine red alga Rhodosorus marinus.</title>
        <authorList>
            <person name="Jeong S.E."/>
            <person name="Jeon S.H."/>
            <person name="Chun B.H."/>
            <person name="Kim D.W."/>
            <person name="Jeon C.O."/>
        </authorList>
    </citation>
    <scope>NUCLEOTIDE SEQUENCE [LARGE SCALE GENOMIC DNA]</scope>
    <source>
        <strain evidence="14 15">JCM 31718</strain>
    </source>
</reference>
<proteinExistence type="inferred from homology"/>
<dbReference type="InterPro" id="IPR036291">
    <property type="entry name" value="NAD(P)-bd_dom_sf"/>
</dbReference>
<feature type="transmembrane region" description="Helical" evidence="10">
    <location>
        <begin position="421"/>
        <end position="443"/>
    </location>
</feature>
<evidence type="ECO:0000259" key="12">
    <source>
        <dbReference type="Pfam" id="PF03779"/>
    </source>
</evidence>
<feature type="transmembrane region" description="Helical" evidence="10">
    <location>
        <begin position="636"/>
        <end position="658"/>
    </location>
</feature>
<dbReference type="Proteomes" id="UP000308054">
    <property type="component" value="Unassembled WGS sequence"/>
</dbReference>
<dbReference type="PANTHER" id="PTHR43245">
    <property type="entry name" value="BIFUNCTIONAL POLYMYXIN RESISTANCE PROTEIN ARNA"/>
    <property type="match status" value="1"/>
</dbReference>
<keyword evidence="7 10" id="KW-0472">Membrane</keyword>
<dbReference type="InterPro" id="IPR005530">
    <property type="entry name" value="SPW"/>
</dbReference>
<dbReference type="EMBL" id="SRXW01000001">
    <property type="protein sequence ID" value="TGY90602.1"/>
    <property type="molecule type" value="Genomic_DNA"/>
</dbReference>
<protein>
    <submittedName>
        <fullName evidence="14">NAD-dependent epimerase/dehydratase family protein</fullName>
    </submittedName>
</protein>
<evidence type="ECO:0000256" key="3">
    <source>
        <dbReference type="ARBA" id="ARBA00022692"/>
    </source>
</evidence>
<dbReference type="GO" id="GO:0016020">
    <property type="term" value="C:membrane"/>
    <property type="evidence" value="ECO:0007669"/>
    <property type="project" value="UniProtKB-SubCell"/>
</dbReference>
<dbReference type="RefSeq" id="WP_135995100.1">
    <property type="nucleotide sequence ID" value="NZ_CP071057.1"/>
</dbReference>
<comment type="subcellular location">
    <subcellularLocation>
        <location evidence="1">Membrane</location>
        <topology evidence="1">Multi-pass membrane protein</topology>
    </subcellularLocation>
</comment>
<evidence type="ECO:0000256" key="7">
    <source>
        <dbReference type="ARBA" id="ARBA00023136"/>
    </source>
</evidence>
<dbReference type="GO" id="GO:0048038">
    <property type="term" value="F:quinone binding"/>
    <property type="evidence" value="ECO:0007669"/>
    <property type="project" value="UniProtKB-KW"/>
</dbReference>
<evidence type="ECO:0000256" key="1">
    <source>
        <dbReference type="ARBA" id="ARBA00004141"/>
    </source>
</evidence>
<dbReference type="Gene3D" id="1.20.1440.130">
    <property type="entry name" value="VKOR domain"/>
    <property type="match status" value="1"/>
</dbReference>
<feature type="transmembrane region" description="Helical" evidence="10">
    <location>
        <begin position="749"/>
        <end position="769"/>
    </location>
</feature>
<feature type="transmembrane region" description="Helical" evidence="10">
    <location>
        <begin position="396"/>
        <end position="415"/>
    </location>
</feature>
<dbReference type="CDD" id="cd12919">
    <property type="entry name" value="VKOR_2"/>
    <property type="match status" value="1"/>
</dbReference>
<feature type="domain" description="SPW repeat-containing integral membrane" evidence="12">
    <location>
        <begin position="396"/>
        <end position="489"/>
    </location>
</feature>